<dbReference type="InterPro" id="IPR027094">
    <property type="entry name" value="Mitofusin_fam"/>
</dbReference>
<dbReference type="Pfam" id="PF00350">
    <property type="entry name" value="Dynamin_N"/>
    <property type="match status" value="1"/>
</dbReference>
<proteinExistence type="predicted"/>
<dbReference type="PANTHER" id="PTHR10465">
    <property type="entry name" value="TRANSMEMBRANE GTPASE FZO1"/>
    <property type="match status" value="1"/>
</dbReference>
<sequence>MNEGNIEKSIEYLKNLSYSLGGIYSEEIELLEEMCNEQIFKVAVIGEFSVGKSTFLNALIGKRILYSSSNEATGTITIIENNESKKALIYFEDNSYKQVDLAEEQSYLKLKNFLDIHYKGKKLKQIVVKYPFKGVDKDVMFLDTPGLQGISKEQLNITKEAIKEANATIIVINKKGLTKTELDLICGRNKDFGKINTKEVFIVINRIGEIFESNSKEYAEEKVNEVIDEVKTELERNGFKNNKIFALDSLDYLWGQDVELYQEIYEANDKEVKTILAKEEYIKRSNYLPFKKYLFDFLESSNRQKAFLEDIKEKMSILVNEFESIINSKYKNSAGSFDESIHHLNIQKELILKSRRKFINTLRRQLTDLSEDIKEKLHSDFVDLKQSKKKEFAKNIESSIGQDISNLKEKTNTLNKEVQVSLKEIINDITNILSDYYSFISRSLSENFNKEFKRIFNERSKIKFNFDLRKEEINFLVNNKEFTGENSKKILKLQEELNSIQKELNSIHPNDEDLIEFQIKELNKYIEEVLTNLENLDKNYKNKKDALGVRPNPTQTYKYVTKTRKKWLFFKEEYEEKVPDGLDYSKCELWDRENIYIYEWYDKEQNKKYTQKENYEKKIRELNRKKDYINCLKNNIKSLEEEINVYKKLEEKERDDKKKRYLDGKKLEIYNWLSKNYDNGCKSIENQAIDIINKKENIIKLILEKETEISLQNFEKHINTKINSIREKIETLKVDDNILFDLIYNIRDELKE</sequence>
<dbReference type="GO" id="GO:0016020">
    <property type="term" value="C:membrane"/>
    <property type="evidence" value="ECO:0007669"/>
    <property type="project" value="UniProtKB-SubCell"/>
</dbReference>
<feature type="domain" description="Dynamin N-terminal" evidence="7">
    <location>
        <begin position="42"/>
        <end position="175"/>
    </location>
</feature>
<dbReference type="OrthoDB" id="9802035at2"/>
<feature type="coiled-coil region" evidence="6">
    <location>
        <begin position="605"/>
        <end position="659"/>
    </location>
</feature>
<comment type="subcellular location">
    <subcellularLocation>
        <location evidence="1">Membrane</location>
    </subcellularLocation>
</comment>
<keyword evidence="4" id="KW-0342">GTP-binding</keyword>
<reference evidence="8 9" key="1">
    <citation type="submission" date="2019-10" db="EMBL/GenBank/DDBJ databases">
        <title>The Genome Sequence of Clostridium tarantellae Isolated from Fish Brain.</title>
        <authorList>
            <person name="Bano L."/>
            <person name="Kiel M."/>
            <person name="Sales G."/>
            <person name="Doxey A.C."/>
            <person name="Mansfield M.J."/>
            <person name="Schiavone M."/>
            <person name="Rossetto O."/>
            <person name="Pirazzini M."/>
            <person name="Dobrindt U."/>
            <person name="Montecucco C."/>
        </authorList>
    </citation>
    <scope>NUCLEOTIDE SEQUENCE [LARGE SCALE GENOMIC DNA]</scope>
    <source>
        <strain evidence="8 9">DSM 3997</strain>
    </source>
</reference>
<dbReference type="Proteomes" id="UP000430345">
    <property type="component" value="Unassembled WGS sequence"/>
</dbReference>
<keyword evidence="3" id="KW-0378">Hydrolase</keyword>
<dbReference type="AlphaFoldDB" id="A0A6I1MGK6"/>
<comment type="caution">
    <text evidence="8">The sequence shown here is derived from an EMBL/GenBank/DDBJ whole genome shotgun (WGS) entry which is preliminary data.</text>
</comment>
<dbReference type="InterPro" id="IPR045063">
    <property type="entry name" value="Dynamin_N"/>
</dbReference>
<name>A0A6I1MGK6_9CLOT</name>
<dbReference type="GO" id="GO:0003924">
    <property type="term" value="F:GTPase activity"/>
    <property type="evidence" value="ECO:0007669"/>
    <property type="project" value="InterPro"/>
</dbReference>
<keyword evidence="2" id="KW-0547">Nucleotide-binding</keyword>
<evidence type="ECO:0000313" key="8">
    <source>
        <dbReference type="EMBL" id="MPQ42505.1"/>
    </source>
</evidence>
<organism evidence="8 9">
    <name type="scientific">Clostridium tarantellae</name>
    <dbReference type="NCBI Taxonomy" id="39493"/>
    <lineage>
        <taxon>Bacteria</taxon>
        <taxon>Bacillati</taxon>
        <taxon>Bacillota</taxon>
        <taxon>Clostridia</taxon>
        <taxon>Eubacteriales</taxon>
        <taxon>Clostridiaceae</taxon>
        <taxon>Clostridium</taxon>
    </lineage>
</organism>
<evidence type="ECO:0000256" key="6">
    <source>
        <dbReference type="SAM" id="Coils"/>
    </source>
</evidence>
<dbReference type="RefSeq" id="WP_152887190.1">
    <property type="nucleotide sequence ID" value="NZ_WHJC01000010.1"/>
</dbReference>
<evidence type="ECO:0000256" key="5">
    <source>
        <dbReference type="ARBA" id="ARBA00023136"/>
    </source>
</evidence>
<evidence type="ECO:0000256" key="4">
    <source>
        <dbReference type="ARBA" id="ARBA00023134"/>
    </source>
</evidence>
<dbReference type="EMBL" id="WHJC01000010">
    <property type="protein sequence ID" value="MPQ42505.1"/>
    <property type="molecule type" value="Genomic_DNA"/>
</dbReference>
<keyword evidence="9" id="KW-1185">Reference proteome</keyword>
<accession>A0A6I1MGK6</accession>
<evidence type="ECO:0000256" key="2">
    <source>
        <dbReference type="ARBA" id="ARBA00022741"/>
    </source>
</evidence>
<evidence type="ECO:0000256" key="1">
    <source>
        <dbReference type="ARBA" id="ARBA00004370"/>
    </source>
</evidence>
<keyword evidence="5" id="KW-0472">Membrane</keyword>
<feature type="coiled-coil region" evidence="6">
    <location>
        <begin position="519"/>
        <end position="546"/>
    </location>
</feature>
<dbReference type="SUPFAM" id="SSF52540">
    <property type="entry name" value="P-loop containing nucleoside triphosphate hydrolases"/>
    <property type="match status" value="1"/>
</dbReference>
<dbReference type="Gene3D" id="3.40.50.300">
    <property type="entry name" value="P-loop containing nucleotide triphosphate hydrolases"/>
    <property type="match status" value="1"/>
</dbReference>
<dbReference type="InterPro" id="IPR027417">
    <property type="entry name" value="P-loop_NTPase"/>
</dbReference>
<evidence type="ECO:0000256" key="3">
    <source>
        <dbReference type="ARBA" id="ARBA00022801"/>
    </source>
</evidence>
<protein>
    <recommendedName>
        <fullName evidence="7">Dynamin N-terminal domain-containing protein</fullName>
    </recommendedName>
</protein>
<evidence type="ECO:0000313" key="9">
    <source>
        <dbReference type="Proteomes" id="UP000430345"/>
    </source>
</evidence>
<dbReference type="GO" id="GO:0005525">
    <property type="term" value="F:GTP binding"/>
    <property type="evidence" value="ECO:0007669"/>
    <property type="project" value="UniProtKB-KW"/>
</dbReference>
<gene>
    <name evidence="8" type="ORF">GBZ86_01810</name>
</gene>
<dbReference type="PANTHER" id="PTHR10465:SF0">
    <property type="entry name" value="SARCALUMENIN"/>
    <property type="match status" value="1"/>
</dbReference>
<keyword evidence="6" id="KW-0175">Coiled coil</keyword>
<evidence type="ECO:0000259" key="7">
    <source>
        <dbReference type="Pfam" id="PF00350"/>
    </source>
</evidence>
<dbReference type="Gene3D" id="1.20.120.20">
    <property type="entry name" value="Apolipoprotein"/>
    <property type="match status" value="1"/>
</dbReference>